<dbReference type="PANTHER" id="PTHR37477">
    <property type="entry name" value="COBALT-PRECORRIN-5A HYDROLASE"/>
    <property type="match status" value="1"/>
</dbReference>
<organism evidence="4 5">
    <name type="scientific">Lentilactobacillus kisonensis DSM 19906 = JCM 15041</name>
    <dbReference type="NCBI Taxonomy" id="1423766"/>
    <lineage>
        <taxon>Bacteria</taxon>
        <taxon>Bacillati</taxon>
        <taxon>Bacillota</taxon>
        <taxon>Bacilli</taxon>
        <taxon>Lactobacillales</taxon>
        <taxon>Lactobacillaceae</taxon>
        <taxon>Lentilactobacillus</taxon>
    </lineage>
</organism>
<dbReference type="Pfam" id="PF01890">
    <property type="entry name" value="CbiG_C"/>
    <property type="match status" value="1"/>
</dbReference>
<reference evidence="4 5" key="1">
    <citation type="journal article" date="2015" name="Genome Announc.">
        <title>Expanding the biotechnology potential of lactobacilli through comparative genomics of 213 strains and associated genera.</title>
        <authorList>
            <person name="Sun Z."/>
            <person name="Harris H.M."/>
            <person name="McCann A."/>
            <person name="Guo C."/>
            <person name="Argimon S."/>
            <person name="Zhang W."/>
            <person name="Yang X."/>
            <person name="Jeffery I.B."/>
            <person name="Cooney J.C."/>
            <person name="Kagawa T.F."/>
            <person name="Liu W."/>
            <person name="Song Y."/>
            <person name="Salvetti E."/>
            <person name="Wrobel A."/>
            <person name="Rasinkangas P."/>
            <person name="Parkhill J."/>
            <person name="Rea M.C."/>
            <person name="O'Sullivan O."/>
            <person name="Ritari J."/>
            <person name="Douillard F.P."/>
            <person name="Paul Ross R."/>
            <person name="Yang R."/>
            <person name="Briner A.E."/>
            <person name="Felis G.E."/>
            <person name="de Vos W.M."/>
            <person name="Barrangou R."/>
            <person name="Klaenhammer T.R."/>
            <person name="Caufield P.W."/>
            <person name="Cui Y."/>
            <person name="Zhang H."/>
            <person name="O'Toole P.W."/>
        </authorList>
    </citation>
    <scope>NUCLEOTIDE SEQUENCE [LARGE SCALE GENOMIC DNA]</scope>
    <source>
        <strain evidence="4 5">DSM 19906</strain>
    </source>
</reference>
<dbReference type="Proteomes" id="UP000051439">
    <property type="component" value="Unassembled WGS sequence"/>
</dbReference>
<dbReference type="RefSeq" id="WP_008858141.1">
    <property type="nucleotide sequence ID" value="NZ_AZEB01000013.1"/>
</dbReference>
<dbReference type="PANTHER" id="PTHR37477:SF1">
    <property type="entry name" value="COBALT-PRECORRIN-5A HYDROLASE"/>
    <property type="match status" value="1"/>
</dbReference>
<accession>A0A0R1NN31</accession>
<dbReference type="AlphaFoldDB" id="A0A0R1NN31"/>
<dbReference type="InterPro" id="IPR052553">
    <property type="entry name" value="CbiG_hydrolase"/>
</dbReference>
<dbReference type="SUPFAM" id="SSF159664">
    <property type="entry name" value="CobE/GbiG C-terminal domain-like"/>
    <property type="match status" value="1"/>
</dbReference>
<keyword evidence="5" id="KW-1185">Reference proteome</keyword>
<evidence type="ECO:0000313" key="4">
    <source>
        <dbReference type="EMBL" id="KRL21633.1"/>
    </source>
</evidence>
<dbReference type="InterPro" id="IPR002750">
    <property type="entry name" value="CobE/GbiG_C"/>
</dbReference>
<evidence type="ECO:0000259" key="2">
    <source>
        <dbReference type="Pfam" id="PF11760"/>
    </source>
</evidence>
<feature type="domain" description="CobE/GbiG C-terminal" evidence="1">
    <location>
        <begin position="231"/>
        <end position="346"/>
    </location>
</feature>
<evidence type="ECO:0000259" key="3">
    <source>
        <dbReference type="Pfam" id="PF11761"/>
    </source>
</evidence>
<dbReference type="Gene3D" id="3.40.50.11220">
    <property type="match status" value="1"/>
</dbReference>
<dbReference type="EMBL" id="AZEB01000013">
    <property type="protein sequence ID" value="KRL21633.1"/>
    <property type="molecule type" value="Genomic_DNA"/>
</dbReference>
<dbReference type="Pfam" id="PF11761">
    <property type="entry name" value="CbiG_mid"/>
    <property type="match status" value="1"/>
</dbReference>
<dbReference type="InterPro" id="IPR036518">
    <property type="entry name" value="CobE/GbiG_C_sf"/>
</dbReference>
<dbReference type="Gene3D" id="3.30.420.180">
    <property type="entry name" value="CobE/GbiG C-terminal domain"/>
    <property type="match status" value="1"/>
</dbReference>
<dbReference type="InterPro" id="IPR021744">
    <property type="entry name" value="CbiG_N"/>
</dbReference>
<evidence type="ECO:0000313" key="5">
    <source>
        <dbReference type="Proteomes" id="UP000051439"/>
    </source>
</evidence>
<proteinExistence type="predicted"/>
<dbReference type="PATRIC" id="fig|1423766.4.peg.680"/>
<evidence type="ECO:0000259" key="1">
    <source>
        <dbReference type="Pfam" id="PF01890"/>
    </source>
</evidence>
<dbReference type="InterPro" id="IPR038029">
    <property type="entry name" value="GbiG_N_sf"/>
</dbReference>
<protein>
    <submittedName>
        <fullName evidence="4">CbiG protein</fullName>
    </submittedName>
</protein>
<dbReference type="Pfam" id="PF11760">
    <property type="entry name" value="CbiG_N"/>
    <property type="match status" value="1"/>
</dbReference>
<feature type="domain" description="Cobalamin synthesis G N-terminal" evidence="2">
    <location>
        <begin position="56"/>
        <end position="136"/>
    </location>
</feature>
<dbReference type="GO" id="GO:0009236">
    <property type="term" value="P:cobalamin biosynthetic process"/>
    <property type="evidence" value="ECO:0007669"/>
    <property type="project" value="InterPro"/>
</dbReference>
<comment type="caution">
    <text evidence="4">The sequence shown here is derived from an EMBL/GenBank/DDBJ whole genome shotgun (WGS) entry which is preliminary data.</text>
</comment>
<name>A0A0R1NN31_9LACO</name>
<dbReference type="InterPro" id="IPR021745">
    <property type="entry name" value="CbiG_mid"/>
</dbReference>
<dbReference type="SUPFAM" id="SSF159672">
    <property type="entry name" value="CbiG N-terminal domain-like"/>
    <property type="match status" value="1"/>
</dbReference>
<gene>
    <name evidence="4" type="ORF">FC98_GL000660</name>
</gene>
<feature type="domain" description="Cobalamin biosynthesis central region" evidence="3">
    <location>
        <begin position="142"/>
        <end position="227"/>
    </location>
</feature>
<sequence>MPQQRKTNICILALTGPGTKMAEKVQDLIPETQALVPEKYGSNGDNTFAKGDFTQAFTNVFKTADCLVCIMATGIVVRKVGPLMKDKTVDPAVIVMDEKANHVISLLSGHVGHANALTKRLASLLNSDPVITTATDTEDVQAIDTLAQRYHGWYPEFKYNTKLFNTRLVEGKPLLLYIDPDFRGIVNQFNGFEVIDEIDQQRTEIPLVIISDKSGVPKRQNSLQIVPQVNVLGVGSRRDVSYKMMQDAFVTFCDQQQLNWHSICKVVSIQKKEHENAIHYLADCLGVPTAFYSAEQLQSTAAHYEQSAFVAKTVGVGNVANAASEFASGSRTVNERFSANEVTMAVSKLILKKDD</sequence>